<feature type="region of interest" description="Disordered" evidence="1">
    <location>
        <begin position="346"/>
        <end position="402"/>
    </location>
</feature>
<evidence type="ECO:0000259" key="2">
    <source>
        <dbReference type="Pfam" id="PF14616"/>
    </source>
</evidence>
<protein>
    <recommendedName>
        <fullName evidence="2">Transcription regulator Rua1 C-terminal domain-containing protein</fullName>
    </recommendedName>
</protein>
<name>A0A8H7S663_9FUNG</name>
<feature type="region of interest" description="Disordered" evidence="1">
    <location>
        <begin position="245"/>
        <end position="276"/>
    </location>
</feature>
<feature type="region of interest" description="Disordered" evidence="1">
    <location>
        <begin position="297"/>
        <end position="327"/>
    </location>
</feature>
<dbReference type="OrthoDB" id="5595379at2759"/>
<evidence type="ECO:0000313" key="3">
    <source>
        <dbReference type="EMBL" id="KAG2223459.1"/>
    </source>
</evidence>
<gene>
    <name evidence="3" type="ORF">INT45_001207</name>
</gene>
<dbReference type="Pfam" id="PF14616">
    <property type="entry name" value="Rua1_C"/>
    <property type="match status" value="1"/>
</dbReference>
<feature type="region of interest" description="Disordered" evidence="1">
    <location>
        <begin position="451"/>
        <end position="471"/>
    </location>
</feature>
<feature type="region of interest" description="Disordered" evidence="1">
    <location>
        <begin position="56"/>
        <end position="116"/>
    </location>
</feature>
<dbReference type="Proteomes" id="UP000646827">
    <property type="component" value="Unassembled WGS sequence"/>
</dbReference>
<evidence type="ECO:0000313" key="4">
    <source>
        <dbReference type="Proteomes" id="UP000646827"/>
    </source>
</evidence>
<comment type="caution">
    <text evidence="3">The sequence shown here is derived from an EMBL/GenBank/DDBJ whole genome shotgun (WGS) entry which is preliminary data.</text>
</comment>
<feature type="compositionally biased region" description="Low complexity" evidence="1">
    <location>
        <begin position="351"/>
        <end position="367"/>
    </location>
</feature>
<organism evidence="3 4">
    <name type="scientific">Circinella minor</name>
    <dbReference type="NCBI Taxonomy" id="1195481"/>
    <lineage>
        <taxon>Eukaryota</taxon>
        <taxon>Fungi</taxon>
        <taxon>Fungi incertae sedis</taxon>
        <taxon>Mucoromycota</taxon>
        <taxon>Mucoromycotina</taxon>
        <taxon>Mucoromycetes</taxon>
        <taxon>Mucorales</taxon>
        <taxon>Lichtheimiaceae</taxon>
        <taxon>Circinella</taxon>
    </lineage>
</organism>
<sequence>MYSFTSLTQQNDLFALLSSTATRTSTSSVNDGRIVNEVTNGLTSCGDHDNIYVDDNGSGCSNSSSDMFNFQQQQQQQQQQIYSNNNNNNSDDNGTLVFSTTPVTQQSSPNITDIPTTISHTYNNQQREGQDELVSMSPSTTTLINSATESNSNEQQHSIASSVFAQQEQAFYSKPSDDPYYYWPPSQEEQQQTLPTNYSHSNATAEGIEDTRITCLDSDYNNATNNNNEDLLTLQLLHQQQQAAQQSTQQSIQQAPLPNMYQTDDGSHSSNSSVQTHSALEYEDLFRRRSFDTTTEQSLMVAQPPPPLSQQPQTPFPDNTFQHYHQQHRGSLPNVYIPGMTQSFSWNDHYNNNNNNNNNNSNNNNNNNKKRPPSSPKQQRSKRRLVNEIPVSTPKPFDGRSRSVDFSTFNKEWFDMVDHNYSFDNNNHNNSDNEIHEAIQQQGSTGLMAHRQERKRSRRQQYHDPKSDIVVEPTRTDQQIVHDNDSNNNNNHCIIEDTEEELFPEINDVDWDTARHNPTAVPRRQKLRYGGDEYTPKWVRYTGQAKEGYCDSCKPGKWLQLKNSAYWYHKQFFHGISSVSGKRFMEPLKQRAGDHDAVEGLCHQCHQFVPICNAKRKTSVLWYRHAHKCHIYDKPKSTTVSKRNNSLSNSKKFFT</sequence>
<evidence type="ECO:0000256" key="1">
    <source>
        <dbReference type="SAM" id="MobiDB-lite"/>
    </source>
</evidence>
<dbReference type="EMBL" id="JAEPRB010000060">
    <property type="protein sequence ID" value="KAG2223459.1"/>
    <property type="molecule type" value="Genomic_DNA"/>
</dbReference>
<dbReference type="PANTHER" id="PTHR28125">
    <property type="entry name" value="MEIOTIC EXPRESSION UP-REGULATED PROTEIN 26"/>
    <property type="match status" value="1"/>
</dbReference>
<proteinExistence type="predicted"/>
<feature type="domain" description="Transcription regulator Rua1 C-terminal" evidence="2">
    <location>
        <begin position="533"/>
        <end position="630"/>
    </location>
</feature>
<dbReference type="InterPro" id="IPR028012">
    <property type="entry name" value="Rua1_C"/>
</dbReference>
<accession>A0A8H7S663</accession>
<feature type="compositionally biased region" description="Low complexity" evidence="1">
    <location>
        <begin position="245"/>
        <end position="254"/>
    </location>
</feature>
<dbReference type="AlphaFoldDB" id="A0A8H7S663"/>
<keyword evidence="4" id="KW-1185">Reference proteome</keyword>
<feature type="compositionally biased region" description="Low complexity" evidence="1">
    <location>
        <begin position="56"/>
        <end position="93"/>
    </location>
</feature>
<feature type="compositionally biased region" description="Polar residues" evidence="1">
    <location>
        <begin position="96"/>
        <end position="116"/>
    </location>
</feature>
<reference evidence="3 4" key="1">
    <citation type="submission" date="2020-12" db="EMBL/GenBank/DDBJ databases">
        <title>Metabolic potential, ecology and presence of endohyphal bacteria is reflected in genomic diversity of Mucoromycotina.</title>
        <authorList>
            <person name="Muszewska A."/>
            <person name="Okrasinska A."/>
            <person name="Steczkiewicz K."/>
            <person name="Drgas O."/>
            <person name="Orlowska M."/>
            <person name="Perlinska-Lenart U."/>
            <person name="Aleksandrzak-Piekarczyk T."/>
            <person name="Szatraj K."/>
            <person name="Zielenkiewicz U."/>
            <person name="Pilsyk S."/>
            <person name="Malc E."/>
            <person name="Mieczkowski P."/>
            <person name="Kruszewska J.S."/>
            <person name="Biernat P."/>
            <person name="Pawlowska J."/>
        </authorList>
    </citation>
    <scope>NUCLEOTIDE SEQUENCE [LARGE SCALE GENOMIC DNA]</scope>
    <source>
        <strain evidence="3 4">CBS 142.35</strain>
    </source>
</reference>
<dbReference type="PANTHER" id="PTHR28125:SF3">
    <property type="entry name" value="TRANSCRIPTION REGULATOR RUA1 C-TERMINAL DOMAIN-CONTAINING PROTEIN"/>
    <property type="match status" value="1"/>
</dbReference>